<dbReference type="InterPro" id="IPR011990">
    <property type="entry name" value="TPR-like_helical_dom_sf"/>
</dbReference>
<sequence>MGDLDKARDHFHSSREVFRANGVRRGEGMALLSLGEHARLIGDFDAAVSMGSDAVQVFIEIDDAWSEAWGALPLAKSITELSRGREAAELLVRASRTFDGFKDRRSLAMSSDLLGDVHHQLGETATAADHWLYAAEIYESLGEDTLGEESRTKARRFE</sequence>
<dbReference type="Proteomes" id="UP001183390">
    <property type="component" value="Unassembled WGS sequence"/>
</dbReference>
<organism evidence="1 2">
    <name type="scientific">Nocardiopsis lambiniae</name>
    <dbReference type="NCBI Taxonomy" id="3075539"/>
    <lineage>
        <taxon>Bacteria</taxon>
        <taxon>Bacillati</taxon>
        <taxon>Actinomycetota</taxon>
        <taxon>Actinomycetes</taxon>
        <taxon>Streptosporangiales</taxon>
        <taxon>Nocardiopsidaceae</taxon>
        <taxon>Nocardiopsis</taxon>
    </lineage>
</organism>
<evidence type="ECO:0000313" key="1">
    <source>
        <dbReference type="EMBL" id="MDT0331755.1"/>
    </source>
</evidence>
<evidence type="ECO:0000313" key="2">
    <source>
        <dbReference type="Proteomes" id="UP001183390"/>
    </source>
</evidence>
<keyword evidence="2" id="KW-1185">Reference proteome</keyword>
<accession>A0ABU2MGC3</accession>
<protein>
    <submittedName>
        <fullName evidence="1">Tetratricopeptide repeat protein</fullName>
    </submittedName>
</protein>
<dbReference type="EMBL" id="JAVREP010000027">
    <property type="protein sequence ID" value="MDT0331755.1"/>
    <property type="molecule type" value="Genomic_DNA"/>
</dbReference>
<name>A0ABU2MGC3_9ACTN</name>
<proteinExistence type="predicted"/>
<reference evidence="2" key="1">
    <citation type="submission" date="2023-07" db="EMBL/GenBank/DDBJ databases">
        <title>30 novel species of actinomycetes from the DSMZ collection.</title>
        <authorList>
            <person name="Nouioui I."/>
        </authorList>
    </citation>
    <scope>NUCLEOTIDE SEQUENCE [LARGE SCALE GENOMIC DNA]</scope>
    <source>
        <strain evidence="2">DSM 44743</strain>
    </source>
</reference>
<dbReference type="Gene3D" id="1.25.40.10">
    <property type="entry name" value="Tetratricopeptide repeat domain"/>
    <property type="match status" value="1"/>
</dbReference>
<comment type="caution">
    <text evidence="1">The sequence shown here is derived from an EMBL/GenBank/DDBJ whole genome shotgun (WGS) entry which is preliminary data.</text>
</comment>
<dbReference type="SUPFAM" id="SSF48452">
    <property type="entry name" value="TPR-like"/>
    <property type="match status" value="1"/>
</dbReference>
<dbReference type="RefSeq" id="WP_311514219.1">
    <property type="nucleotide sequence ID" value="NZ_JAVREP010000027.1"/>
</dbReference>
<gene>
    <name evidence="1" type="ORF">RM479_25385</name>
</gene>